<dbReference type="Proteomes" id="UP000332933">
    <property type="component" value="Unassembled WGS sequence"/>
</dbReference>
<dbReference type="EMBL" id="CAADRA010005371">
    <property type="protein sequence ID" value="VFT89159.1"/>
    <property type="molecule type" value="Genomic_DNA"/>
</dbReference>
<protein>
    <submittedName>
        <fullName evidence="3">Aste57867_12307 protein</fullName>
    </submittedName>
</protein>
<name>A0A485KV72_9STRA</name>
<evidence type="ECO:0000256" key="1">
    <source>
        <dbReference type="SAM" id="SignalP"/>
    </source>
</evidence>
<dbReference type="EMBL" id="VJMH01005350">
    <property type="protein sequence ID" value="KAF0696976.1"/>
    <property type="molecule type" value="Genomic_DNA"/>
</dbReference>
<feature type="chain" id="PRO_5036116212" evidence="1">
    <location>
        <begin position="25"/>
        <end position="158"/>
    </location>
</feature>
<keyword evidence="1" id="KW-0732">Signal</keyword>
<evidence type="ECO:0000313" key="3">
    <source>
        <dbReference type="EMBL" id="VFT89159.1"/>
    </source>
</evidence>
<evidence type="ECO:0000313" key="4">
    <source>
        <dbReference type="Proteomes" id="UP000332933"/>
    </source>
</evidence>
<organism evidence="3 4">
    <name type="scientific">Aphanomyces stellatus</name>
    <dbReference type="NCBI Taxonomy" id="120398"/>
    <lineage>
        <taxon>Eukaryota</taxon>
        <taxon>Sar</taxon>
        <taxon>Stramenopiles</taxon>
        <taxon>Oomycota</taxon>
        <taxon>Saprolegniomycetes</taxon>
        <taxon>Saprolegniales</taxon>
        <taxon>Verrucalvaceae</taxon>
        <taxon>Aphanomyces</taxon>
    </lineage>
</organism>
<accession>A0A485KV72</accession>
<reference evidence="3 4" key="1">
    <citation type="submission" date="2019-03" db="EMBL/GenBank/DDBJ databases">
        <authorList>
            <person name="Gaulin E."/>
            <person name="Dumas B."/>
        </authorList>
    </citation>
    <scope>NUCLEOTIDE SEQUENCE [LARGE SCALE GENOMIC DNA]</scope>
    <source>
        <strain evidence="3">CBS 568.67</strain>
    </source>
</reference>
<gene>
    <name evidence="3" type="primary">Aste57867_12307</name>
    <name evidence="2" type="ORF">As57867_012261</name>
    <name evidence="3" type="ORF">ASTE57867_12307</name>
</gene>
<evidence type="ECO:0000313" key="2">
    <source>
        <dbReference type="EMBL" id="KAF0696976.1"/>
    </source>
</evidence>
<sequence length="158" mass="17213">MHMKAGLASLSLSLVVSIASIGLSYPLGSIYTPNNFFWIGNNASGPASFVADILNAALWNTTTAISVFGVTSVKNYSTTETSIPIQATYARRLIMQLLEYIHAAVPSRPHARTKSMLLCWLDFDRQWKTAKTGATPSTRTPPCTWSLLYATLTLVKGL</sequence>
<dbReference type="AlphaFoldDB" id="A0A485KV72"/>
<reference evidence="2" key="2">
    <citation type="submission" date="2019-06" db="EMBL/GenBank/DDBJ databases">
        <title>Genomics analysis of Aphanomyces spp. identifies a new class of oomycete effector associated with host adaptation.</title>
        <authorList>
            <person name="Gaulin E."/>
        </authorList>
    </citation>
    <scope>NUCLEOTIDE SEQUENCE</scope>
    <source>
        <strain evidence="2">CBS 578.67</strain>
    </source>
</reference>
<proteinExistence type="predicted"/>
<keyword evidence="4" id="KW-1185">Reference proteome</keyword>
<feature type="signal peptide" evidence="1">
    <location>
        <begin position="1"/>
        <end position="24"/>
    </location>
</feature>